<sequence>MQSRGSVRRDEYGSRIDRRHSVILAYSIPYLSILLGSLFPMFFVATAVPLLPPLGLMMLVSWRLVRPGILPVWAGFPLGLFDDLFSGYPFGSAVMLWSLAMLAIELIEARFPWRGFLQDWFTGNFILLAYLLLATLLSGAALGVPLFKALVPQLLLTMLMFPIVSRMIALLDRLRLTRMRAP</sequence>
<reference evidence="2 3" key="1">
    <citation type="submission" date="2019-12" db="EMBL/GenBank/DDBJ databases">
        <title>Genomic-based taxomic classification of the family Erythrobacteraceae.</title>
        <authorList>
            <person name="Xu L."/>
        </authorList>
    </citation>
    <scope>NUCLEOTIDE SEQUENCE [LARGE SCALE GENOMIC DNA]</scope>
    <source>
        <strain evidence="2 3">KCTC 52259</strain>
    </source>
</reference>
<protein>
    <submittedName>
        <fullName evidence="2">Rod shape-determining protein MreD</fullName>
    </submittedName>
</protein>
<gene>
    <name evidence="2" type="ORF">GRI44_04630</name>
</gene>
<keyword evidence="3" id="KW-1185">Reference proteome</keyword>
<comment type="caution">
    <text evidence="2">The sequence shown here is derived from an EMBL/GenBank/DDBJ whole genome shotgun (WGS) entry which is preliminary data.</text>
</comment>
<dbReference type="EMBL" id="WTYU01000001">
    <property type="protein sequence ID" value="MXP14031.1"/>
    <property type="molecule type" value="Genomic_DNA"/>
</dbReference>
<proteinExistence type="predicted"/>
<evidence type="ECO:0000256" key="1">
    <source>
        <dbReference type="SAM" id="Phobius"/>
    </source>
</evidence>
<keyword evidence="1" id="KW-1133">Transmembrane helix</keyword>
<feature type="transmembrane region" description="Helical" evidence="1">
    <location>
        <begin position="21"/>
        <end position="51"/>
    </location>
</feature>
<feature type="transmembrane region" description="Helical" evidence="1">
    <location>
        <begin position="150"/>
        <end position="171"/>
    </location>
</feature>
<evidence type="ECO:0000313" key="2">
    <source>
        <dbReference type="EMBL" id="MXP14031.1"/>
    </source>
</evidence>
<evidence type="ECO:0000313" key="3">
    <source>
        <dbReference type="Proteomes" id="UP000473531"/>
    </source>
</evidence>
<name>A0A6L7GH76_9SPHN</name>
<keyword evidence="1" id="KW-0812">Transmembrane</keyword>
<accession>A0A6L7GH76</accession>
<dbReference type="OrthoDB" id="7426601at2"/>
<dbReference type="AlphaFoldDB" id="A0A6L7GH76"/>
<dbReference type="Proteomes" id="UP000473531">
    <property type="component" value="Unassembled WGS sequence"/>
</dbReference>
<feature type="transmembrane region" description="Helical" evidence="1">
    <location>
        <begin position="125"/>
        <end position="144"/>
    </location>
</feature>
<feature type="transmembrane region" description="Helical" evidence="1">
    <location>
        <begin position="85"/>
        <end position="104"/>
    </location>
</feature>
<organism evidence="2 3">
    <name type="scientific">Allopontixanthobacter confluentis</name>
    <dbReference type="NCBI Taxonomy" id="1849021"/>
    <lineage>
        <taxon>Bacteria</taxon>
        <taxon>Pseudomonadati</taxon>
        <taxon>Pseudomonadota</taxon>
        <taxon>Alphaproteobacteria</taxon>
        <taxon>Sphingomonadales</taxon>
        <taxon>Erythrobacteraceae</taxon>
        <taxon>Allopontixanthobacter</taxon>
    </lineage>
</organism>
<keyword evidence="1" id="KW-0472">Membrane</keyword>